<name>A0ACC6AJE9_NITWI</name>
<evidence type="ECO:0000313" key="2">
    <source>
        <dbReference type="Proteomes" id="UP001205486"/>
    </source>
</evidence>
<dbReference type="Proteomes" id="UP001205486">
    <property type="component" value="Unassembled WGS sequence"/>
</dbReference>
<sequence length="94" mass="10079">MGIEIFGATARFMIRGELWDDDGHQPKVDLLVELFEGTLTRLLVGPPPQDRCTVPKASAGEVIIEISTTYFGLGAAIPTNALLTIGSGRLGHFP</sequence>
<accession>A0ACC6AJE9</accession>
<keyword evidence="2" id="KW-1185">Reference proteome</keyword>
<protein>
    <submittedName>
        <fullName evidence="1">Uncharacterized protein</fullName>
    </submittedName>
</protein>
<organism evidence="1 2">
    <name type="scientific">Nitrobacter winogradskyi</name>
    <name type="common">Nitrobacter agilis</name>
    <dbReference type="NCBI Taxonomy" id="913"/>
    <lineage>
        <taxon>Bacteria</taxon>
        <taxon>Pseudomonadati</taxon>
        <taxon>Pseudomonadota</taxon>
        <taxon>Alphaproteobacteria</taxon>
        <taxon>Hyphomicrobiales</taxon>
        <taxon>Nitrobacteraceae</taxon>
        <taxon>Nitrobacter</taxon>
    </lineage>
</organism>
<reference evidence="1" key="1">
    <citation type="submission" date="2022-03" db="EMBL/GenBank/DDBJ databases">
        <title>Interactions between chemoautotrophic and heterotrophic bacteria.</title>
        <authorList>
            <person name="Santoro A."/>
        </authorList>
    </citation>
    <scope>NUCLEOTIDE SEQUENCE</scope>
    <source>
        <strain evidence="1">Nb-106</strain>
    </source>
</reference>
<gene>
    <name evidence="1" type="ORF">J2S34_002234</name>
</gene>
<evidence type="ECO:0000313" key="1">
    <source>
        <dbReference type="EMBL" id="MCP1999786.1"/>
    </source>
</evidence>
<proteinExistence type="predicted"/>
<comment type="caution">
    <text evidence="1">The sequence shown here is derived from an EMBL/GenBank/DDBJ whole genome shotgun (WGS) entry which is preliminary data.</text>
</comment>
<dbReference type="EMBL" id="JALJZS010000002">
    <property type="protein sequence ID" value="MCP1999786.1"/>
    <property type="molecule type" value="Genomic_DNA"/>
</dbReference>